<sequence length="107" mass="12325">MTVLERLDYALAGENDRRQIESPFDLLIAVRREVLRLQRWEAVGRQLYALDERHRALLAHDERMEDMAAEVRAASGLDFMPNAAYVACGAEFEDLYTQFEHLVQADA</sequence>
<dbReference type="Proteomes" id="UP000483286">
    <property type="component" value="Unassembled WGS sequence"/>
</dbReference>
<proteinExistence type="predicted"/>
<dbReference type="AlphaFoldDB" id="A0A7C9I4N2"/>
<gene>
    <name evidence="1" type="ORF">GO986_16315</name>
</gene>
<comment type="caution">
    <text evidence="1">The sequence shown here is derived from an EMBL/GenBank/DDBJ whole genome shotgun (WGS) entry which is preliminary data.</text>
</comment>
<dbReference type="RefSeq" id="WP_157460371.1">
    <property type="nucleotide sequence ID" value="NZ_WQLB01000026.1"/>
</dbReference>
<organism evidence="1 2">
    <name type="scientific">Deinococcus arboris</name>
    <dbReference type="NCBI Taxonomy" id="2682977"/>
    <lineage>
        <taxon>Bacteria</taxon>
        <taxon>Thermotogati</taxon>
        <taxon>Deinococcota</taxon>
        <taxon>Deinococci</taxon>
        <taxon>Deinococcales</taxon>
        <taxon>Deinococcaceae</taxon>
        <taxon>Deinococcus</taxon>
    </lineage>
</organism>
<evidence type="ECO:0000313" key="2">
    <source>
        <dbReference type="Proteomes" id="UP000483286"/>
    </source>
</evidence>
<evidence type="ECO:0000313" key="1">
    <source>
        <dbReference type="EMBL" id="MVN88311.1"/>
    </source>
</evidence>
<reference evidence="1 2" key="1">
    <citation type="submission" date="2019-12" db="EMBL/GenBank/DDBJ databases">
        <title>Deinococcus sp. HMF7620 Genome sequencing and assembly.</title>
        <authorList>
            <person name="Kang H."/>
            <person name="Kim H."/>
            <person name="Joh K."/>
        </authorList>
    </citation>
    <scope>NUCLEOTIDE SEQUENCE [LARGE SCALE GENOMIC DNA]</scope>
    <source>
        <strain evidence="1 2">HMF7620</strain>
    </source>
</reference>
<protein>
    <submittedName>
        <fullName evidence="1">Uncharacterized protein</fullName>
    </submittedName>
</protein>
<keyword evidence="2" id="KW-1185">Reference proteome</keyword>
<accession>A0A7C9I4N2</accession>
<dbReference type="EMBL" id="WQLB01000026">
    <property type="protein sequence ID" value="MVN88311.1"/>
    <property type="molecule type" value="Genomic_DNA"/>
</dbReference>
<name>A0A7C9I4N2_9DEIO</name>